<organism evidence="1 2">
    <name type="scientific">Ruminiclostridium papyrosolvens DSM 2782</name>
    <dbReference type="NCBI Taxonomy" id="588581"/>
    <lineage>
        <taxon>Bacteria</taxon>
        <taxon>Bacillati</taxon>
        <taxon>Bacillota</taxon>
        <taxon>Clostridia</taxon>
        <taxon>Eubacteriales</taxon>
        <taxon>Oscillospiraceae</taxon>
        <taxon>Ruminiclostridium</taxon>
    </lineage>
</organism>
<evidence type="ECO:0000313" key="1">
    <source>
        <dbReference type="EMBL" id="EGD49429.1"/>
    </source>
</evidence>
<gene>
    <name evidence="1" type="ORF">Cpap_3863</name>
</gene>
<dbReference type="eggNOG" id="COG2104">
    <property type="taxonomic scope" value="Bacteria"/>
</dbReference>
<protein>
    <submittedName>
        <fullName evidence="1">Thiamine biosynthesis protein ThiS</fullName>
    </submittedName>
</protein>
<name>F1T7I1_9FIRM</name>
<dbReference type="STRING" id="588581.Cpap_3863"/>
<dbReference type="InterPro" id="IPR012675">
    <property type="entry name" value="Beta-grasp_dom_sf"/>
</dbReference>
<dbReference type="CDD" id="cd00565">
    <property type="entry name" value="Ubl_ThiS"/>
    <property type="match status" value="1"/>
</dbReference>
<dbReference type="PANTHER" id="PTHR34472:SF1">
    <property type="entry name" value="SULFUR CARRIER PROTEIN THIS"/>
    <property type="match status" value="1"/>
</dbReference>
<dbReference type="OrthoDB" id="9798559at2"/>
<dbReference type="Proteomes" id="UP000003860">
    <property type="component" value="Unassembled WGS sequence"/>
</dbReference>
<dbReference type="SUPFAM" id="SSF54285">
    <property type="entry name" value="MoaD/ThiS"/>
    <property type="match status" value="1"/>
</dbReference>
<dbReference type="Gene3D" id="3.10.20.30">
    <property type="match status" value="1"/>
</dbReference>
<evidence type="ECO:0000313" key="2">
    <source>
        <dbReference type="Proteomes" id="UP000003860"/>
    </source>
</evidence>
<dbReference type="InterPro" id="IPR016155">
    <property type="entry name" value="Mopterin_synth/thiamin_S_b"/>
</dbReference>
<reference evidence="1" key="1">
    <citation type="submission" date="2009-07" db="EMBL/GenBank/DDBJ databases">
        <authorList>
            <consortium name="US DOE Joint Genome Institute (JGI-PGF)"/>
            <person name="Lucas S."/>
            <person name="Copeland A."/>
            <person name="Lapidus A."/>
            <person name="Glavina del Rio T."/>
            <person name="Tice H."/>
            <person name="Bruce D."/>
            <person name="Goodwin L."/>
            <person name="Pitluck S."/>
            <person name="Larimer F."/>
            <person name="Land M.L."/>
            <person name="Mouttaki H."/>
            <person name="He Z."/>
            <person name="Zhou J."/>
            <person name="Hemme C.L."/>
        </authorList>
    </citation>
    <scope>NUCLEOTIDE SEQUENCE</scope>
    <source>
        <strain evidence="1">DSM 2782</strain>
    </source>
</reference>
<dbReference type="EMBL" id="ACXX02000001">
    <property type="protein sequence ID" value="EGD49429.1"/>
    <property type="molecule type" value="Genomic_DNA"/>
</dbReference>
<dbReference type="RefSeq" id="WP_004616107.1">
    <property type="nucleotide sequence ID" value="NZ_ACXX02000001.1"/>
</dbReference>
<sequence length="64" mass="6988">MKVNGAHTELAFTQSLQDFLISQNHDVSRIAVELNGEIVPKTTYSQVILDNGDTLEIVRFVGGG</sequence>
<dbReference type="PANTHER" id="PTHR34472">
    <property type="entry name" value="SULFUR CARRIER PROTEIN THIS"/>
    <property type="match status" value="1"/>
</dbReference>
<comment type="caution">
    <text evidence="1">The sequence shown here is derived from an EMBL/GenBank/DDBJ whole genome shotgun (WGS) entry which is preliminary data.</text>
</comment>
<proteinExistence type="predicted"/>
<dbReference type="NCBIfam" id="TIGR01683">
    <property type="entry name" value="thiS"/>
    <property type="match status" value="1"/>
</dbReference>
<dbReference type="Pfam" id="PF02597">
    <property type="entry name" value="ThiS"/>
    <property type="match status" value="1"/>
</dbReference>
<keyword evidence="2" id="KW-1185">Reference proteome</keyword>
<dbReference type="InterPro" id="IPR003749">
    <property type="entry name" value="ThiS/MoaD-like"/>
</dbReference>
<reference evidence="1" key="2">
    <citation type="submission" date="2011-01" db="EMBL/GenBank/DDBJ databases">
        <title>The Non-contiguous Finished genome of Clostridium papyrosolvens.</title>
        <authorList>
            <person name="Lucas S."/>
            <person name="Copeland A."/>
            <person name="Lapidus A."/>
            <person name="Cheng J.-F."/>
            <person name="Goodwin L."/>
            <person name="Pitluck S."/>
            <person name="Misra M."/>
            <person name="Chertkov O."/>
            <person name="Detter J.C."/>
            <person name="Han C."/>
            <person name="Tapia R."/>
            <person name="Land M."/>
            <person name="Hauser L."/>
            <person name="Kyrpides N."/>
            <person name="Ivanova N."/>
            <person name="Pagani I."/>
            <person name="Mouttaki H."/>
            <person name="He Z."/>
            <person name="Zhou J."/>
            <person name="Hemme C.L."/>
            <person name="Woyke T."/>
        </authorList>
    </citation>
    <scope>NUCLEOTIDE SEQUENCE [LARGE SCALE GENOMIC DNA]</scope>
    <source>
        <strain evidence="1">DSM 2782</strain>
    </source>
</reference>
<accession>F1T7I1</accession>
<dbReference type="InterPro" id="IPR010035">
    <property type="entry name" value="Thi_S"/>
</dbReference>
<dbReference type="AlphaFoldDB" id="F1T7I1"/>